<dbReference type="PANTHER" id="PTHR10352">
    <property type="entry name" value="EUKARYOTIC TRANSLATION INITIATION FACTOR 3 SUBUNIT G"/>
    <property type="match status" value="1"/>
</dbReference>
<gene>
    <name evidence="5" type="ORF">CDAUBV1_LOCUS1889</name>
</gene>
<dbReference type="Pfam" id="PF00076">
    <property type="entry name" value="RRM_1"/>
    <property type="match status" value="2"/>
</dbReference>
<evidence type="ECO:0000256" key="2">
    <source>
        <dbReference type="PROSITE-ProRule" id="PRU00176"/>
    </source>
</evidence>
<organism evidence="5 6">
    <name type="scientific">Calicophoron daubneyi</name>
    <name type="common">Rumen fluke</name>
    <name type="synonym">Paramphistomum daubneyi</name>
    <dbReference type="NCBI Taxonomy" id="300641"/>
    <lineage>
        <taxon>Eukaryota</taxon>
        <taxon>Metazoa</taxon>
        <taxon>Spiralia</taxon>
        <taxon>Lophotrochozoa</taxon>
        <taxon>Platyhelminthes</taxon>
        <taxon>Trematoda</taxon>
        <taxon>Digenea</taxon>
        <taxon>Plagiorchiida</taxon>
        <taxon>Pronocephalata</taxon>
        <taxon>Paramphistomoidea</taxon>
        <taxon>Paramphistomidae</taxon>
        <taxon>Calicophoron</taxon>
    </lineage>
</organism>
<name>A0AAV2T1E3_CALDB</name>
<dbReference type="EMBL" id="CAXLJL010000060">
    <property type="protein sequence ID" value="CAL5130305.1"/>
    <property type="molecule type" value="Genomic_DNA"/>
</dbReference>
<accession>A0AAV2T1E3</accession>
<feature type="region of interest" description="Disordered" evidence="3">
    <location>
        <begin position="188"/>
        <end position="212"/>
    </location>
</feature>
<evidence type="ECO:0000313" key="5">
    <source>
        <dbReference type="EMBL" id="CAL5130305.1"/>
    </source>
</evidence>
<dbReference type="CDD" id="cd12320">
    <property type="entry name" value="RRM6_RBM19_RRM5_MRD1"/>
    <property type="match status" value="1"/>
</dbReference>
<feature type="compositionally biased region" description="Basic and acidic residues" evidence="3">
    <location>
        <begin position="307"/>
        <end position="319"/>
    </location>
</feature>
<comment type="caution">
    <text evidence="5">The sequence shown here is derived from an EMBL/GenBank/DDBJ whole genome shotgun (WGS) entry which is preliminary data.</text>
</comment>
<keyword evidence="1 2" id="KW-0694">RNA-binding</keyword>
<evidence type="ECO:0000259" key="4">
    <source>
        <dbReference type="PROSITE" id="PS50102"/>
    </source>
</evidence>
<dbReference type="SMART" id="SM00360">
    <property type="entry name" value="RRM"/>
    <property type="match status" value="3"/>
</dbReference>
<feature type="compositionally biased region" description="Basic and acidic residues" evidence="3">
    <location>
        <begin position="451"/>
        <end position="480"/>
    </location>
</feature>
<dbReference type="Proteomes" id="UP001497525">
    <property type="component" value="Unassembled WGS sequence"/>
</dbReference>
<dbReference type="AlphaFoldDB" id="A0AAV2T1E3"/>
<dbReference type="GO" id="GO:0003723">
    <property type="term" value="F:RNA binding"/>
    <property type="evidence" value="ECO:0007669"/>
    <property type="project" value="UniProtKB-UniRule"/>
</dbReference>
<dbReference type="SUPFAM" id="SSF54928">
    <property type="entry name" value="RNA-binding domain, RBD"/>
    <property type="match status" value="3"/>
</dbReference>
<feature type="domain" description="RRM" evidence="4">
    <location>
        <begin position="547"/>
        <end position="625"/>
    </location>
</feature>
<feature type="domain" description="RRM" evidence="4">
    <location>
        <begin position="8"/>
        <end position="84"/>
    </location>
</feature>
<dbReference type="InterPro" id="IPR012677">
    <property type="entry name" value="Nucleotide-bd_a/b_plait_sf"/>
</dbReference>
<dbReference type="Gene3D" id="3.30.70.330">
    <property type="match status" value="4"/>
</dbReference>
<sequence>MVCFCAKLKGLHQGVKIKEVKVYFSPIRVSDVKFMKNGVAFVYFRNEKDLKSALQKTGEIHGRQIKILPFAEGTKNTRIEEVADEKPAKNWPVRSRDELKSAILETGRLFIRNLSFNCTEADLESLFSPFGSLSDLHLSYDFKQSASRGFAFVTFLFPNDAVQAFEKLDKTKFMGRLLHILPADELPEKNKDKTSDFEENKEQQQGRHAKSDFQSARFQELKAAASTGHNWNALFIRPDAVATYLAAKFGLNKEQVLNSSGKGSVAVRLAHGEAQLVAELREFLQKNGVQLESFEQGDSSAVSDSTAVKKDGRRDRLEARSSSTFRQLSGTAFLIKNLPVGTTEAEVRDLLKQHTRGMRQENSERKSRFYPTRVIVPPLGITAIVEYPLSQQARLVYRSLAYEPFKDSILYVQWLPNGALKPQQKNSKREDVKMKQENAEQEFELITSLPTDHREERMSTEDSKSRKRAGDDESEFDSKPKKPKQRNYQSKKERLKQQQKQAADEDVSVEANETTGAPDSTKENQSDGEATNNAKTDESEKPAPTKPVLLVRNVPFQATLKELTELFQPIGGLLKVRMPKKPSGGHRGFTFLEFTNIDQAKAALETLGTHTHFLGRRLRIEYAHV</sequence>
<feature type="compositionally biased region" description="Polar residues" evidence="3">
    <location>
        <begin position="296"/>
        <end position="306"/>
    </location>
</feature>
<reference evidence="5" key="1">
    <citation type="submission" date="2024-06" db="EMBL/GenBank/DDBJ databases">
        <authorList>
            <person name="Liu X."/>
            <person name="Lenzi L."/>
            <person name="Haldenby T S."/>
            <person name="Uol C."/>
        </authorList>
    </citation>
    <scope>NUCLEOTIDE SEQUENCE</scope>
</reference>
<evidence type="ECO:0000256" key="3">
    <source>
        <dbReference type="SAM" id="MobiDB-lite"/>
    </source>
</evidence>
<evidence type="ECO:0000256" key="1">
    <source>
        <dbReference type="ARBA" id="ARBA00022884"/>
    </source>
</evidence>
<feature type="region of interest" description="Disordered" evidence="3">
    <location>
        <begin position="421"/>
        <end position="546"/>
    </location>
</feature>
<feature type="region of interest" description="Disordered" evidence="3">
    <location>
        <begin position="295"/>
        <end position="321"/>
    </location>
</feature>
<proteinExistence type="predicted"/>
<feature type="domain" description="RRM" evidence="4">
    <location>
        <begin position="107"/>
        <end position="185"/>
    </location>
</feature>
<evidence type="ECO:0000313" key="6">
    <source>
        <dbReference type="Proteomes" id="UP001497525"/>
    </source>
</evidence>
<feature type="compositionally biased region" description="Basic and acidic residues" evidence="3">
    <location>
        <begin position="427"/>
        <end position="438"/>
    </location>
</feature>
<dbReference type="PROSITE" id="PS50102">
    <property type="entry name" value="RRM"/>
    <property type="match status" value="3"/>
</dbReference>
<dbReference type="InterPro" id="IPR000504">
    <property type="entry name" value="RRM_dom"/>
</dbReference>
<feature type="compositionally biased region" description="Basic and acidic residues" evidence="3">
    <location>
        <begin position="188"/>
        <end position="211"/>
    </location>
</feature>
<dbReference type="InterPro" id="IPR035979">
    <property type="entry name" value="RBD_domain_sf"/>
</dbReference>
<protein>
    <recommendedName>
        <fullName evidence="4">RRM domain-containing protein</fullName>
    </recommendedName>
</protein>